<dbReference type="PANTHER" id="PTHR43031">
    <property type="entry name" value="FAD-DEPENDENT OXIDOREDUCTASE"/>
    <property type="match status" value="1"/>
</dbReference>
<evidence type="ECO:0000313" key="4">
    <source>
        <dbReference type="Proteomes" id="UP000245252"/>
    </source>
</evidence>
<dbReference type="Pfam" id="PF00581">
    <property type="entry name" value="Rhodanese"/>
    <property type="match status" value="1"/>
</dbReference>
<organism evidence="3 4">
    <name type="scientific">Metarhizobium album</name>
    <dbReference type="NCBI Taxonomy" id="2182425"/>
    <lineage>
        <taxon>Bacteria</taxon>
        <taxon>Pseudomonadati</taxon>
        <taxon>Pseudomonadota</taxon>
        <taxon>Alphaproteobacteria</taxon>
        <taxon>Hyphomicrobiales</taxon>
        <taxon>Rhizobiaceae</taxon>
        <taxon>Metarhizobium</taxon>
    </lineage>
</organism>
<evidence type="ECO:0000259" key="2">
    <source>
        <dbReference type="PROSITE" id="PS50206"/>
    </source>
</evidence>
<comment type="caution">
    <text evidence="3">The sequence shown here is derived from an EMBL/GenBank/DDBJ whole genome shotgun (WGS) entry which is preliminary data.</text>
</comment>
<keyword evidence="1" id="KW-0472">Membrane</keyword>
<feature type="domain" description="Rhodanese" evidence="2">
    <location>
        <begin position="17"/>
        <end position="106"/>
    </location>
</feature>
<feature type="transmembrane region" description="Helical" evidence="1">
    <location>
        <begin position="121"/>
        <end position="140"/>
    </location>
</feature>
<sequence>MPATETITPQTAAEWIRTGKAVLIDVREPDEFRAEHIALAVSMPLSSVSGLLDGLPDDRPVIFQCQKGGRGAAACDIASMGRGNRPVYNLAGGIEAWKGAGLPVAGGVSAASTGIPIFRQVQIVVGTLVLLATLAGFAGYPAGFGVAGLAGTMLAIAGLSGWCGLAMLLQRMPWNAPRRLSPRAA</sequence>
<dbReference type="InterPro" id="IPR050229">
    <property type="entry name" value="GlpE_sulfurtransferase"/>
</dbReference>
<dbReference type="AlphaFoldDB" id="A0A2U2DVT4"/>
<keyword evidence="1" id="KW-0812">Transmembrane</keyword>
<proteinExistence type="predicted"/>
<dbReference type="Proteomes" id="UP000245252">
    <property type="component" value="Unassembled WGS sequence"/>
</dbReference>
<dbReference type="PROSITE" id="PS50206">
    <property type="entry name" value="RHODANESE_3"/>
    <property type="match status" value="1"/>
</dbReference>
<dbReference type="InterPro" id="IPR036873">
    <property type="entry name" value="Rhodanese-like_dom_sf"/>
</dbReference>
<reference evidence="3 4" key="1">
    <citation type="submission" date="2018-05" db="EMBL/GenBank/DDBJ databases">
        <title>The draft genome of strain NS-104.</title>
        <authorList>
            <person name="Hang P."/>
            <person name="Jiang J."/>
        </authorList>
    </citation>
    <scope>NUCLEOTIDE SEQUENCE [LARGE SCALE GENOMIC DNA]</scope>
    <source>
        <strain evidence="3 4">NS-104</strain>
    </source>
</reference>
<keyword evidence="1" id="KW-1133">Transmembrane helix</keyword>
<dbReference type="GO" id="GO:0016740">
    <property type="term" value="F:transferase activity"/>
    <property type="evidence" value="ECO:0007669"/>
    <property type="project" value="UniProtKB-KW"/>
</dbReference>
<keyword evidence="4" id="KW-1185">Reference proteome</keyword>
<dbReference type="OrthoDB" id="9807812at2"/>
<name>A0A2U2DVT4_9HYPH</name>
<evidence type="ECO:0000256" key="1">
    <source>
        <dbReference type="SAM" id="Phobius"/>
    </source>
</evidence>
<dbReference type="EMBL" id="QFBC01000002">
    <property type="protein sequence ID" value="PWE57433.1"/>
    <property type="molecule type" value="Genomic_DNA"/>
</dbReference>
<dbReference type="Gene3D" id="3.40.250.10">
    <property type="entry name" value="Rhodanese-like domain"/>
    <property type="match status" value="1"/>
</dbReference>
<dbReference type="Gene3D" id="6.10.140.1340">
    <property type="match status" value="1"/>
</dbReference>
<feature type="transmembrane region" description="Helical" evidence="1">
    <location>
        <begin position="146"/>
        <end position="169"/>
    </location>
</feature>
<dbReference type="InterPro" id="IPR001763">
    <property type="entry name" value="Rhodanese-like_dom"/>
</dbReference>
<gene>
    <name evidence="3" type="ORF">DEM27_07325</name>
</gene>
<evidence type="ECO:0000313" key="3">
    <source>
        <dbReference type="EMBL" id="PWE57433.1"/>
    </source>
</evidence>
<dbReference type="RefSeq" id="WP_109457538.1">
    <property type="nucleotide sequence ID" value="NZ_QFBC01000002.1"/>
</dbReference>
<dbReference type="CDD" id="cd00158">
    <property type="entry name" value="RHOD"/>
    <property type="match status" value="1"/>
</dbReference>
<dbReference type="SMART" id="SM00450">
    <property type="entry name" value="RHOD"/>
    <property type="match status" value="1"/>
</dbReference>
<dbReference type="SUPFAM" id="SSF52821">
    <property type="entry name" value="Rhodanese/Cell cycle control phosphatase"/>
    <property type="match status" value="1"/>
</dbReference>
<dbReference type="PANTHER" id="PTHR43031:SF18">
    <property type="entry name" value="RHODANESE-RELATED SULFURTRANSFERASES"/>
    <property type="match status" value="1"/>
</dbReference>
<accession>A0A2U2DVT4</accession>
<protein>
    <submittedName>
        <fullName evidence="3">Sulfurtransferase</fullName>
    </submittedName>
</protein>
<keyword evidence="3" id="KW-0808">Transferase</keyword>